<feature type="transmembrane region" description="Helical" evidence="1">
    <location>
        <begin position="63"/>
        <end position="81"/>
    </location>
</feature>
<gene>
    <name evidence="2" type="ORF">FD15_GL001280</name>
</gene>
<reference evidence="2 3" key="1">
    <citation type="journal article" date="2015" name="Genome Announc.">
        <title>Expanding the biotechnology potential of lactobacilli through comparative genomics of 213 strains and associated genera.</title>
        <authorList>
            <person name="Sun Z."/>
            <person name="Harris H.M."/>
            <person name="McCann A."/>
            <person name="Guo C."/>
            <person name="Argimon S."/>
            <person name="Zhang W."/>
            <person name="Yang X."/>
            <person name="Jeffery I.B."/>
            <person name="Cooney J.C."/>
            <person name="Kagawa T.F."/>
            <person name="Liu W."/>
            <person name="Song Y."/>
            <person name="Salvetti E."/>
            <person name="Wrobel A."/>
            <person name="Rasinkangas P."/>
            <person name="Parkhill J."/>
            <person name="Rea M.C."/>
            <person name="O'Sullivan O."/>
            <person name="Ritari J."/>
            <person name="Douillard F.P."/>
            <person name="Paul Ross R."/>
            <person name="Yang R."/>
            <person name="Briner A.E."/>
            <person name="Felis G.E."/>
            <person name="de Vos W.M."/>
            <person name="Barrangou R."/>
            <person name="Klaenhammer T.R."/>
            <person name="Caufield P.W."/>
            <person name="Cui Y."/>
            <person name="Zhang H."/>
            <person name="O'Toole P.W."/>
        </authorList>
    </citation>
    <scope>NUCLEOTIDE SEQUENCE [LARGE SCALE GENOMIC DNA]</scope>
    <source>
        <strain evidence="2 3">DSM 21376</strain>
    </source>
</reference>
<protein>
    <submittedName>
        <fullName evidence="2">Uncharacterized protein</fullName>
    </submittedName>
</protein>
<dbReference type="EMBL" id="AYZF01000013">
    <property type="protein sequence ID" value="KRN06090.1"/>
    <property type="molecule type" value="Genomic_DNA"/>
</dbReference>
<evidence type="ECO:0000256" key="1">
    <source>
        <dbReference type="SAM" id="Phobius"/>
    </source>
</evidence>
<keyword evidence="1" id="KW-0472">Membrane</keyword>
<sequence>MRFIDGITTSLFFIAMIVFVISTVFLIVFSNKNKHYEKTTTASFSSFIIAVFCIFSRTHLLRATLLCLLTLTAAWAFRKILNRKQPAVSWKLSRSFMILGALLLSFNMAEIFYVHSYQNEAPLAKLNKNKHKTHLEYLRTDHKRRLLFEGPYKHAHPASIIHNE</sequence>
<dbReference type="PATRIC" id="fig|1423806.3.peg.1302"/>
<organism evidence="2 3">
    <name type="scientific">Liquorilactobacillus sucicola DSM 21376 = JCM 15457</name>
    <dbReference type="NCBI Taxonomy" id="1423806"/>
    <lineage>
        <taxon>Bacteria</taxon>
        <taxon>Bacillati</taxon>
        <taxon>Bacillota</taxon>
        <taxon>Bacilli</taxon>
        <taxon>Lactobacillales</taxon>
        <taxon>Lactobacillaceae</taxon>
        <taxon>Liquorilactobacillus</taxon>
    </lineage>
</organism>
<keyword evidence="3" id="KW-1185">Reference proteome</keyword>
<feature type="transmembrane region" description="Helical" evidence="1">
    <location>
        <begin position="6"/>
        <end position="29"/>
    </location>
</feature>
<feature type="transmembrane region" description="Helical" evidence="1">
    <location>
        <begin position="93"/>
        <end position="114"/>
    </location>
</feature>
<accession>A0A0R2DZP7</accession>
<dbReference type="Proteomes" id="UP000050961">
    <property type="component" value="Unassembled WGS sequence"/>
</dbReference>
<dbReference type="RefSeq" id="WP_034987968.1">
    <property type="nucleotide sequence ID" value="NZ_AYZF01000013.1"/>
</dbReference>
<evidence type="ECO:0000313" key="3">
    <source>
        <dbReference type="Proteomes" id="UP000050961"/>
    </source>
</evidence>
<dbReference type="OrthoDB" id="9965050at2"/>
<dbReference type="AlphaFoldDB" id="A0A0R2DZP7"/>
<keyword evidence="1" id="KW-0812">Transmembrane</keyword>
<comment type="caution">
    <text evidence="2">The sequence shown here is derived from an EMBL/GenBank/DDBJ whole genome shotgun (WGS) entry which is preliminary data.</text>
</comment>
<name>A0A0R2DZP7_9LACO</name>
<proteinExistence type="predicted"/>
<feature type="transmembrane region" description="Helical" evidence="1">
    <location>
        <begin position="41"/>
        <end position="57"/>
    </location>
</feature>
<evidence type="ECO:0000313" key="2">
    <source>
        <dbReference type="EMBL" id="KRN06090.1"/>
    </source>
</evidence>
<keyword evidence="1" id="KW-1133">Transmembrane helix</keyword>